<keyword evidence="3" id="KW-1185">Reference proteome</keyword>
<organism evidence="2 3">
    <name type="scientific">Eumeta variegata</name>
    <name type="common">Bagworm moth</name>
    <name type="synonym">Eumeta japonica</name>
    <dbReference type="NCBI Taxonomy" id="151549"/>
    <lineage>
        <taxon>Eukaryota</taxon>
        <taxon>Metazoa</taxon>
        <taxon>Ecdysozoa</taxon>
        <taxon>Arthropoda</taxon>
        <taxon>Hexapoda</taxon>
        <taxon>Insecta</taxon>
        <taxon>Pterygota</taxon>
        <taxon>Neoptera</taxon>
        <taxon>Endopterygota</taxon>
        <taxon>Lepidoptera</taxon>
        <taxon>Glossata</taxon>
        <taxon>Ditrysia</taxon>
        <taxon>Tineoidea</taxon>
        <taxon>Psychidae</taxon>
        <taxon>Oiketicinae</taxon>
        <taxon>Eumeta</taxon>
    </lineage>
</organism>
<accession>A0A4C1Z1X2</accession>
<feature type="region of interest" description="Disordered" evidence="1">
    <location>
        <begin position="101"/>
        <end position="120"/>
    </location>
</feature>
<gene>
    <name evidence="2" type="ORF">EVAR_31515_1</name>
</gene>
<sequence length="135" mass="15163">MNGTLSDGKKNKKCISEYLQSFHAYRCCNRKNKILQGQLPPQAFVQVVVQHAPPSSMGLSSRFISFDTSAHAFHRYANPLSPSAGRFAILFNVLNRRMSRAEGPRHGKNNDIQTHTDSTRLETGQRCFEAAAKLR</sequence>
<evidence type="ECO:0000313" key="2">
    <source>
        <dbReference type="EMBL" id="GBP81183.1"/>
    </source>
</evidence>
<protein>
    <submittedName>
        <fullName evidence="2">Uncharacterized protein</fullName>
    </submittedName>
</protein>
<evidence type="ECO:0000313" key="3">
    <source>
        <dbReference type="Proteomes" id="UP000299102"/>
    </source>
</evidence>
<proteinExistence type="predicted"/>
<name>A0A4C1Z1X2_EUMVA</name>
<comment type="caution">
    <text evidence="2">The sequence shown here is derived from an EMBL/GenBank/DDBJ whole genome shotgun (WGS) entry which is preliminary data.</text>
</comment>
<dbReference type="EMBL" id="BGZK01001499">
    <property type="protein sequence ID" value="GBP81183.1"/>
    <property type="molecule type" value="Genomic_DNA"/>
</dbReference>
<reference evidence="2 3" key="1">
    <citation type="journal article" date="2019" name="Commun. Biol.">
        <title>The bagworm genome reveals a unique fibroin gene that provides high tensile strength.</title>
        <authorList>
            <person name="Kono N."/>
            <person name="Nakamura H."/>
            <person name="Ohtoshi R."/>
            <person name="Tomita M."/>
            <person name="Numata K."/>
            <person name="Arakawa K."/>
        </authorList>
    </citation>
    <scope>NUCLEOTIDE SEQUENCE [LARGE SCALE GENOMIC DNA]</scope>
</reference>
<dbReference type="AlphaFoldDB" id="A0A4C1Z1X2"/>
<evidence type="ECO:0000256" key="1">
    <source>
        <dbReference type="SAM" id="MobiDB-lite"/>
    </source>
</evidence>
<dbReference type="Proteomes" id="UP000299102">
    <property type="component" value="Unassembled WGS sequence"/>
</dbReference>